<evidence type="ECO:0000256" key="1">
    <source>
        <dbReference type="SAM" id="SignalP"/>
    </source>
</evidence>
<name>A0A0M4EAT6_DROBS</name>
<evidence type="ECO:0000313" key="2">
    <source>
        <dbReference type="EMBL" id="ALC42246.1"/>
    </source>
</evidence>
<sequence length="132" mass="15549">MFRYFILFLAVVFYTVQLNTADEDFMECMHQQNMTDNEITAIVNWLNAPVEPENFENITALEYENEHHYNCYVYCTLLESYTKVDDVKNGYLIEIFGEPSVKACEEIIKDEQNVCDYSNAIYMCAIEKSMKK</sequence>
<keyword evidence="1" id="KW-0732">Signal</keyword>
<dbReference type="InterPro" id="IPR036728">
    <property type="entry name" value="PBP_GOBP_sf"/>
</dbReference>
<dbReference type="SUPFAM" id="SSF47565">
    <property type="entry name" value="Insect pheromone/odorant-binding proteins"/>
    <property type="match status" value="1"/>
</dbReference>
<evidence type="ECO:0000313" key="3">
    <source>
        <dbReference type="Proteomes" id="UP000494163"/>
    </source>
</evidence>
<accession>A0A0M4EAT6</accession>
<dbReference type="AlphaFoldDB" id="A0A0M4EAT6"/>
<feature type="chain" id="PRO_5005793153" evidence="1">
    <location>
        <begin position="22"/>
        <end position="132"/>
    </location>
</feature>
<organism evidence="2 3">
    <name type="scientific">Drosophila busckii</name>
    <name type="common">Fruit fly</name>
    <dbReference type="NCBI Taxonomy" id="30019"/>
    <lineage>
        <taxon>Eukaryota</taxon>
        <taxon>Metazoa</taxon>
        <taxon>Ecdysozoa</taxon>
        <taxon>Arthropoda</taxon>
        <taxon>Hexapoda</taxon>
        <taxon>Insecta</taxon>
        <taxon>Pterygota</taxon>
        <taxon>Neoptera</taxon>
        <taxon>Endopterygota</taxon>
        <taxon>Diptera</taxon>
        <taxon>Brachycera</taxon>
        <taxon>Muscomorpha</taxon>
        <taxon>Ephydroidea</taxon>
        <taxon>Drosophilidae</taxon>
        <taxon>Drosophila</taxon>
    </lineage>
</organism>
<gene>
    <name evidence="2" type="ORF">Dbus_chr2Rg1825</name>
</gene>
<protein>
    <submittedName>
        <fullName evidence="2">Maker105</fullName>
    </submittedName>
</protein>
<reference evidence="2 3" key="1">
    <citation type="submission" date="2015-08" db="EMBL/GenBank/DDBJ databases">
        <title>Ancestral chromatin configuration constrains chromatin evolution on differentiating sex chromosomes in Drosophila.</title>
        <authorList>
            <person name="Zhou Q."/>
            <person name="Bachtrog D."/>
        </authorList>
    </citation>
    <scope>NUCLEOTIDE SEQUENCE [LARGE SCALE GENOMIC DNA]</scope>
    <source>
        <tissue evidence="2">Whole larvae</tissue>
    </source>
</reference>
<feature type="signal peptide" evidence="1">
    <location>
        <begin position="1"/>
        <end position="21"/>
    </location>
</feature>
<keyword evidence="3" id="KW-1185">Reference proteome</keyword>
<dbReference type="GO" id="GO:0005549">
    <property type="term" value="F:odorant binding"/>
    <property type="evidence" value="ECO:0007669"/>
    <property type="project" value="InterPro"/>
</dbReference>
<dbReference type="Proteomes" id="UP000494163">
    <property type="component" value="Chromosome 2R"/>
</dbReference>
<dbReference type="EMBL" id="CP012524">
    <property type="protein sequence ID" value="ALC42246.1"/>
    <property type="molecule type" value="Genomic_DNA"/>
</dbReference>
<proteinExistence type="predicted"/>